<evidence type="ECO:0000313" key="2">
    <source>
        <dbReference type="Proteomes" id="UP000009022"/>
    </source>
</evidence>
<dbReference type="eggNOG" id="ENOG502QS8B">
    <property type="taxonomic scope" value="Eukaryota"/>
</dbReference>
<reference evidence="1 2" key="1">
    <citation type="journal article" date="2008" name="Nature">
        <title>The Trichoplax genome and the nature of placozoans.</title>
        <authorList>
            <person name="Srivastava M."/>
            <person name="Begovic E."/>
            <person name="Chapman J."/>
            <person name="Putnam N.H."/>
            <person name="Hellsten U."/>
            <person name="Kawashima T."/>
            <person name="Kuo A."/>
            <person name="Mitros T."/>
            <person name="Salamov A."/>
            <person name="Carpenter M.L."/>
            <person name="Signorovitch A.Y."/>
            <person name="Moreno M.A."/>
            <person name="Kamm K."/>
            <person name="Grimwood J."/>
            <person name="Schmutz J."/>
            <person name="Shapiro H."/>
            <person name="Grigoriev I.V."/>
            <person name="Buss L.W."/>
            <person name="Schierwater B."/>
            <person name="Dellaporta S.L."/>
            <person name="Rokhsar D.S."/>
        </authorList>
    </citation>
    <scope>NUCLEOTIDE SEQUENCE [LARGE SCALE GENOMIC DNA]</scope>
    <source>
        <strain evidence="1 2">Grell-BS-1999</strain>
    </source>
</reference>
<dbReference type="OrthoDB" id="1892805at2759"/>
<dbReference type="PANTHER" id="PTHR31198">
    <property type="entry name" value="COILED-COIL DOMAIN-CONTAINING PROTEIN 84"/>
    <property type="match status" value="1"/>
</dbReference>
<dbReference type="FunCoup" id="B3RIU8">
    <property type="interactions" value="468"/>
</dbReference>
<keyword evidence="2" id="KW-1185">Reference proteome</keyword>
<dbReference type="EMBL" id="DS985241">
    <property type="protein sequence ID" value="EDV28450.1"/>
    <property type="molecule type" value="Genomic_DNA"/>
</dbReference>
<dbReference type="HOGENOM" id="CLU_041370_1_0_1"/>
<dbReference type="CTD" id="6749672"/>
<proteinExistence type="predicted"/>
<name>B3RIU8_TRIAD</name>
<dbReference type="PhylomeDB" id="B3RIU8"/>
<evidence type="ECO:0000313" key="1">
    <source>
        <dbReference type="EMBL" id="EDV28450.1"/>
    </source>
</evidence>
<dbReference type="KEGG" id="tad:TRIADDRAFT_51376"/>
<dbReference type="RefSeq" id="XP_002107652.1">
    <property type="nucleotide sequence ID" value="XM_002107616.1"/>
</dbReference>
<sequence>MNELPATADYCEICRINHCCGKKHKYSNKHKKKLDILLEKFQQHIASIREFLVKPVVEDGDYQTNLTFWCHICRSSVTKNITNDQVTVINGGSLEHLASSEHYKNMHKFWIRHGIDNNKKKEFYILKDDFSKYKVTLDQVLGQMFDKREEDTLKLAQEIKQQEQNRTSISKLHQDVQHHAVTYTTVTSSLGILQNPTGWHDGTRVWGGGIVKYSRQSDQWFPWPIDLDEESCKVPVPIDDENEGNILSGATPPWLLPDEDQKQEIGPSQEAFQQQVANEEAKRKNPKRIGANYDRTTTINENWLPLFGQVWNSGPRSHSRHDFKHRRSTIKMFAEATCCGLIVQFYWCLGIRN</sequence>
<dbReference type="STRING" id="10228.B3RIU8"/>
<dbReference type="Pfam" id="PF14968">
    <property type="entry name" value="CCDC84"/>
    <property type="match status" value="1"/>
</dbReference>
<dbReference type="Proteomes" id="UP000009022">
    <property type="component" value="Unassembled WGS sequence"/>
</dbReference>
<dbReference type="InParanoid" id="B3RIU8"/>
<accession>B3RIU8</accession>
<dbReference type="InterPro" id="IPR028015">
    <property type="entry name" value="CCDC84-like"/>
</dbReference>
<gene>
    <name evidence="1" type="ORF">TRIADDRAFT_51376</name>
</gene>
<dbReference type="OMA" id="MIQDEYT"/>
<organism evidence="1 2">
    <name type="scientific">Trichoplax adhaerens</name>
    <name type="common">Trichoplax reptans</name>
    <dbReference type="NCBI Taxonomy" id="10228"/>
    <lineage>
        <taxon>Eukaryota</taxon>
        <taxon>Metazoa</taxon>
        <taxon>Placozoa</taxon>
        <taxon>Uniplacotomia</taxon>
        <taxon>Trichoplacea</taxon>
        <taxon>Trichoplacidae</taxon>
        <taxon>Trichoplax</taxon>
    </lineage>
</organism>
<dbReference type="AlphaFoldDB" id="B3RIU8"/>
<protein>
    <recommendedName>
        <fullName evidence="3">Coiled-coil domain-containing protein 84</fullName>
    </recommendedName>
</protein>
<dbReference type="PANTHER" id="PTHR31198:SF1">
    <property type="entry name" value="CENTROSOMAL AT-AC SPLICING FACTOR"/>
    <property type="match status" value="1"/>
</dbReference>
<evidence type="ECO:0008006" key="3">
    <source>
        <dbReference type="Google" id="ProtNLM"/>
    </source>
</evidence>
<dbReference type="GeneID" id="6749672"/>